<evidence type="ECO:0000313" key="1">
    <source>
        <dbReference type="EMBL" id="KAL3679811.1"/>
    </source>
</evidence>
<sequence>MATTNVVRTAVGNSPVVADSAKGAGAGAEDAIATPMLEIATAATKRAFAGATILHITELSSGFAGTRYKQES</sequence>
<dbReference type="AlphaFoldDB" id="A0ABD3GPP9"/>
<evidence type="ECO:0000313" key="2">
    <source>
        <dbReference type="Proteomes" id="UP001633002"/>
    </source>
</evidence>
<protein>
    <submittedName>
        <fullName evidence="1">Uncharacterized protein</fullName>
    </submittedName>
</protein>
<name>A0ABD3GPP9_9MARC</name>
<keyword evidence="2" id="KW-1185">Reference proteome</keyword>
<comment type="caution">
    <text evidence="1">The sequence shown here is derived from an EMBL/GenBank/DDBJ whole genome shotgun (WGS) entry which is preliminary data.</text>
</comment>
<proteinExistence type="predicted"/>
<gene>
    <name evidence="1" type="ORF">R1sor_022767</name>
</gene>
<organism evidence="1 2">
    <name type="scientific">Riccia sorocarpa</name>
    <dbReference type="NCBI Taxonomy" id="122646"/>
    <lineage>
        <taxon>Eukaryota</taxon>
        <taxon>Viridiplantae</taxon>
        <taxon>Streptophyta</taxon>
        <taxon>Embryophyta</taxon>
        <taxon>Marchantiophyta</taxon>
        <taxon>Marchantiopsida</taxon>
        <taxon>Marchantiidae</taxon>
        <taxon>Marchantiales</taxon>
        <taxon>Ricciaceae</taxon>
        <taxon>Riccia</taxon>
    </lineage>
</organism>
<dbReference type="Proteomes" id="UP001633002">
    <property type="component" value="Unassembled WGS sequence"/>
</dbReference>
<reference evidence="1 2" key="1">
    <citation type="submission" date="2024-09" db="EMBL/GenBank/DDBJ databases">
        <title>Chromosome-scale assembly of Riccia sorocarpa.</title>
        <authorList>
            <person name="Paukszto L."/>
        </authorList>
    </citation>
    <scope>NUCLEOTIDE SEQUENCE [LARGE SCALE GENOMIC DNA]</scope>
    <source>
        <strain evidence="1">LP-2024</strain>
        <tissue evidence="1">Aerial parts of the thallus</tissue>
    </source>
</reference>
<accession>A0ABD3GPP9</accession>
<dbReference type="EMBL" id="JBJQOH010000007">
    <property type="protein sequence ID" value="KAL3679811.1"/>
    <property type="molecule type" value="Genomic_DNA"/>
</dbReference>